<evidence type="ECO:0000313" key="3">
    <source>
        <dbReference type="EMBL" id="SDE68304.1"/>
    </source>
</evidence>
<dbReference type="InterPro" id="IPR019223">
    <property type="entry name" value="DUF2147"/>
</dbReference>
<feature type="signal peptide" evidence="1">
    <location>
        <begin position="1"/>
        <end position="24"/>
    </location>
</feature>
<evidence type="ECO:0000259" key="2">
    <source>
        <dbReference type="Pfam" id="PF09917"/>
    </source>
</evidence>
<evidence type="ECO:0000313" key="4">
    <source>
        <dbReference type="Proteomes" id="UP000183685"/>
    </source>
</evidence>
<feature type="domain" description="DUF2147" evidence="2">
    <location>
        <begin position="32"/>
        <end position="132"/>
    </location>
</feature>
<dbReference type="RefSeq" id="WP_068303289.1">
    <property type="nucleotide sequence ID" value="NZ_DAIOMO010000007.1"/>
</dbReference>
<evidence type="ECO:0000256" key="1">
    <source>
        <dbReference type="SAM" id="SignalP"/>
    </source>
</evidence>
<dbReference type="AlphaFoldDB" id="A0A1G7EXC5"/>
<proteinExistence type="predicted"/>
<dbReference type="EMBL" id="FNAK01000009">
    <property type="protein sequence ID" value="SDE68304.1"/>
    <property type="molecule type" value="Genomic_DNA"/>
</dbReference>
<organism evidence="3 4">
    <name type="scientific">Kordiimonas lacus</name>
    <dbReference type="NCBI Taxonomy" id="637679"/>
    <lineage>
        <taxon>Bacteria</taxon>
        <taxon>Pseudomonadati</taxon>
        <taxon>Pseudomonadota</taxon>
        <taxon>Alphaproteobacteria</taxon>
        <taxon>Kordiimonadales</taxon>
        <taxon>Kordiimonadaceae</taxon>
        <taxon>Kordiimonas</taxon>
    </lineage>
</organism>
<name>A0A1G7EXC5_9PROT</name>
<dbReference type="OrthoDB" id="9811671at2"/>
<dbReference type="Gene3D" id="2.40.128.520">
    <property type="match status" value="1"/>
</dbReference>
<feature type="chain" id="PRO_5010186830" evidence="1">
    <location>
        <begin position="25"/>
        <end position="149"/>
    </location>
</feature>
<reference evidence="3 4" key="1">
    <citation type="submission" date="2016-10" db="EMBL/GenBank/DDBJ databases">
        <authorList>
            <person name="de Groot N.N."/>
        </authorList>
    </citation>
    <scope>NUCLEOTIDE SEQUENCE [LARGE SCALE GENOMIC DNA]</scope>
    <source>
        <strain evidence="3 4">CGMCC 1.9109</strain>
    </source>
</reference>
<gene>
    <name evidence="3" type="ORF">SAMN04488071_3526</name>
</gene>
<sequence>MKTFVKTLGAAALLTGLATSGATAADADLVKGFWLTGDKGQVVEIKACDEGSSRLCGDVVWSPAGTPDETLVLLGLKPSRANLSKGHFWNKGKVIDLESGKKRGGSIELLEDGTLKVASCKRNLCNNQVWERPSAEMAELPEHIRLASR</sequence>
<accession>A0A1G7EXC5</accession>
<dbReference type="STRING" id="637679.GCA_001550055_01498"/>
<keyword evidence="1" id="KW-0732">Signal</keyword>
<dbReference type="Proteomes" id="UP000183685">
    <property type="component" value="Unassembled WGS sequence"/>
</dbReference>
<dbReference type="Pfam" id="PF09917">
    <property type="entry name" value="DUF2147"/>
    <property type="match status" value="1"/>
</dbReference>
<keyword evidence="4" id="KW-1185">Reference proteome</keyword>
<protein>
    <submittedName>
        <fullName evidence="3">Uncharacterized conserved protein, DUF2147 family</fullName>
    </submittedName>
</protein>